<evidence type="ECO:0000313" key="3">
    <source>
        <dbReference type="Proteomes" id="UP000702544"/>
    </source>
</evidence>
<evidence type="ECO:0000256" key="1">
    <source>
        <dbReference type="SAM" id="SignalP"/>
    </source>
</evidence>
<accession>A0AAE4ZAW6</accession>
<name>A0AAE4ZAW6_9BACT</name>
<sequence>MIRTKLAALVGLCLSGAVVPTTLCAQDDSVRAVVVQENEDGSYLVRVDGEVMLAITEEMARKSLKVKADLLSAERKLAIKDSLLATYELVRARYDTTLAHQREYIVELEQVVEGYKSLLEDYKRLRGEPWLSVEGGLGATDDEDPAILVGVAIKRLRVWGFLQESNAGALLGVSLPIF</sequence>
<organism evidence="2 3">
    <name type="scientific">Candidatus Kutchimonas denitrificans</name>
    <dbReference type="NCBI Taxonomy" id="3056748"/>
    <lineage>
        <taxon>Bacteria</taxon>
        <taxon>Pseudomonadati</taxon>
        <taxon>Gemmatimonadota</taxon>
        <taxon>Gemmatimonadia</taxon>
        <taxon>Candidatus Palauibacterales</taxon>
        <taxon>Candidatus Palauibacteraceae</taxon>
        <taxon>Candidatus Kutchimonas</taxon>
    </lineage>
</organism>
<proteinExistence type="predicted"/>
<comment type="caution">
    <text evidence="2">The sequence shown here is derived from an EMBL/GenBank/DDBJ whole genome shotgun (WGS) entry which is preliminary data.</text>
</comment>
<dbReference type="Proteomes" id="UP000702544">
    <property type="component" value="Unassembled WGS sequence"/>
</dbReference>
<evidence type="ECO:0000313" key="2">
    <source>
        <dbReference type="EMBL" id="NIR75852.1"/>
    </source>
</evidence>
<gene>
    <name evidence="2" type="ORF">GWO12_12190</name>
</gene>
<keyword evidence="1" id="KW-0732">Signal</keyword>
<feature type="signal peptide" evidence="1">
    <location>
        <begin position="1"/>
        <end position="25"/>
    </location>
</feature>
<protein>
    <submittedName>
        <fullName evidence="2">Uncharacterized protein</fullName>
    </submittedName>
</protein>
<reference evidence="2 3" key="1">
    <citation type="submission" date="2020-01" db="EMBL/GenBank/DDBJ databases">
        <title>Genomes assembled from Gulf of Kutch pelagic sediment metagenomes.</title>
        <authorList>
            <person name="Chandrashekar M."/>
            <person name="Mahajan M.S."/>
            <person name="Dave K.J."/>
            <person name="Vatsa P."/>
            <person name="Nathani N.M."/>
        </authorList>
    </citation>
    <scope>NUCLEOTIDE SEQUENCE [LARGE SCALE GENOMIC DNA]</scope>
    <source>
        <strain evidence="2">KS3-K002</strain>
    </source>
</reference>
<dbReference type="EMBL" id="JAACAK010000096">
    <property type="protein sequence ID" value="NIR75852.1"/>
    <property type="molecule type" value="Genomic_DNA"/>
</dbReference>
<dbReference type="AlphaFoldDB" id="A0AAE4ZAW6"/>
<feature type="chain" id="PRO_5042243524" evidence="1">
    <location>
        <begin position="26"/>
        <end position="178"/>
    </location>
</feature>